<dbReference type="EC" id="2.7.13.3" evidence="2"/>
<organism evidence="5 6">
    <name type="scientific">Corallococcus praedator</name>
    <dbReference type="NCBI Taxonomy" id="2316724"/>
    <lineage>
        <taxon>Bacteria</taxon>
        <taxon>Pseudomonadati</taxon>
        <taxon>Myxococcota</taxon>
        <taxon>Myxococcia</taxon>
        <taxon>Myxococcales</taxon>
        <taxon>Cystobacterineae</taxon>
        <taxon>Myxococcaceae</taxon>
        <taxon>Corallococcus</taxon>
    </lineage>
</organism>
<gene>
    <name evidence="5" type="ORF">D7Y13_43430</name>
</gene>
<name>A0ABX9Q3P5_9BACT</name>
<comment type="caution">
    <text evidence="5">The sequence shown here is derived from an EMBL/GenBank/DDBJ whole genome shotgun (WGS) entry which is preliminary data.</text>
</comment>
<protein>
    <recommendedName>
        <fullName evidence="2">histidine kinase</fullName>
        <ecNumber evidence="2">2.7.13.3</ecNumber>
    </recommendedName>
</protein>
<dbReference type="Gene3D" id="3.30.565.10">
    <property type="entry name" value="Histidine kinase-like ATPase, C-terminal domain"/>
    <property type="match status" value="1"/>
</dbReference>
<keyword evidence="6" id="KW-1185">Reference proteome</keyword>
<dbReference type="InterPro" id="IPR003594">
    <property type="entry name" value="HATPase_dom"/>
</dbReference>
<keyword evidence="5" id="KW-0808">Transferase</keyword>
<dbReference type="InterPro" id="IPR005467">
    <property type="entry name" value="His_kinase_dom"/>
</dbReference>
<reference evidence="5 6" key="1">
    <citation type="submission" date="2018-09" db="EMBL/GenBank/DDBJ databases">
        <authorList>
            <person name="Livingstone P.G."/>
            <person name="Whitworth D.E."/>
        </authorList>
    </citation>
    <scope>NUCLEOTIDE SEQUENCE [LARGE SCALE GENOMIC DNA]</scope>
    <source>
        <strain evidence="5 6">CA031B</strain>
    </source>
</reference>
<dbReference type="PRINTS" id="PR00344">
    <property type="entry name" value="BCTRLSENSOR"/>
</dbReference>
<dbReference type="InterPro" id="IPR004358">
    <property type="entry name" value="Sig_transdc_His_kin-like_C"/>
</dbReference>
<dbReference type="SMART" id="SM00387">
    <property type="entry name" value="HATPase_c"/>
    <property type="match status" value="1"/>
</dbReference>
<feature type="non-terminal residue" evidence="5">
    <location>
        <position position="1"/>
    </location>
</feature>
<dbReference type="PROSITE" id="PS50109">
    <property type="entry name" value="HIS_KIN"/>
    <property type="match status" value="1"/>
</dbReference>
<dbReference type="SUPFAM" id="SSF55874">
    <property type="entry name" value="ATPase domain of HSP90 chaperone/DNA topoisomerase II/histidine kinase"/>
    <property type="match status" value="1"/>
</dbReference>
<evidence type="ECO:0000259" key="4">
    <source>
        <dbReference type="PROSITE" id="PS50109"/>
    </source>
</evidence>
<feature type="domain" description="Histidine kinase" evidence="4">
    <location>
        <begin position="1"/>
        <end position="119"/>
    </location>
</feature>
<dbReference type="PANTHER" id="PTHR43065">
    <property type="entry name" value="SENSOR HISTIDINE KINASE"/>
    <property type="match status" value="1"/>
</dbReference>
<dbReference type="PANTHER" id="PTHR43065:SF42">
    <property type="entry name" value="TWO-COMPONENT SENSOR PPRA"/>
    <property type="match status" value="1"/>
</dbReference>
<comment type="catalytic activity">
    <reaction evidence="1">
        <text>ATP + protein L-histidine = ADP + protein N-phospho-L-histidine.</text>
        <dbReference type="EC" id="2.7.13.3"/>
    </reaction>
</comment>
<evidence type="ECO:0000256" key="2">
    <source>
        <dbReference type="ARBA" id="ARBA00012438"/>
    </source>
</evidence>
<dbReference type="GO" id="GO:0016301">
    <property type="term" value="F:kinase activity"/>
    <property type="evidence" value="ECO:0007669"/>
    <property type="project" value="UniProtKB-KW"/>
</dbReference>
<dbReference type="Proteomes" id="UP000278907">
    <property type="component" value="Unassembled WGS sequence"/>
</dbReference>
<evidence type="ECO:0000313" key="5">
    <source>
        <dbReference type="EMBL" id="RKH79915.1"/>
    </source>
</evidence>
<feature type="region of interest" description="Disordered" evidence="3">
    <location>
        <begin position="118"/>
        <end position="142"/>
    </location>
</feature>
<evidence type="ECO:0000256" key="1">
    <source>
        <dbReference type="ARBA" id="ARBA00000085"/>
    </source>
</evidence>
<keyword evidence="5" id="KW-0418">Kinase</keyword>
<feature type="non-terminal residue" evidence="5">
    <location>
        <position position="142"/>
    </location>
</feature>
<dbReference type="InterPro" id="IPR036890">
    <property type="entry name" value="HATPase_C_sf"/>
</dbReference>
<dbReference type="Pfam" id="PF02518">
    <property type="entry name" value="HATPase_c"/>
    <property type="match status" value="1"/>
</dbReference>
<dbReference type="EMBL" id="RAWI01001136">
    <property type="protein sequence ID" value="RKH79915.1"/>
    <property type="molecule type" value="Genomic_DNA"/>
</dbReference>
<evidence type="ECO:0000313" key="6">
    <source>
        <dbReference type="Proteomes" id="UP000278907"/>
    </source>
</evidence>
<proteinExistence type="predicted"/>
<sequence length="142" mass="14315">LNLAVNARDAMPDGGTLRISATAETVGAVSARKRPLDQAPKLAPGRYVRLSVADTGTGMDEATLARAVEPFFSTKGVGKGTGLGLSMAHGLASQLGGALGIQSRPGLGTNVELWLPQSGEAPEAASPPPMSSPDGLRGTALL</sequence>
<accession>A0ABX9Q3P5</accession>
<evidence type="ECO:0000256" key="3">
    <source>
        <dbReference type="SAM" id="MobiDB-lite"/>
    </source>
</evidence>